<dbReference type="CDD" id="cd18578">
    <property type="entry name" value="ABC_6TM_Pgp_ABCB1_D2_like"/>
    <property type="match status" value="1"/>
</dbReference>
<dbReference type="Pfam" id="PF00664">
    <property type="entry name" value="ABC_membrane"/>
    <property type="match status" value="2"/>
</dbReference>
<evidence type="ECO:0000313" key="18">
    <source>
        <dbReference type="EMBL" id="KAK7870012.1"/>
    </source>
</evidence>
<keyword evidence="8" id="KW-0067">ATP-binding</keyword>
<dbReference type="Proteomes" id="UP001378592">
    <property type="component" value="Unassembled WGS sequence"/>
</dbReference>
<accession>A0AAN9ZBX0</accession>
<evidence type="ECO:0000256" key="14">
    <source>
        <dbReference type="SAM" id="MobiDB-lite"/>
    </source>
</evidence>
<dbReference type="CDD" id="cd18577">
    <property type="entry name" value="ABC_6TM_Pgp_ABCB1_D1_like"/>
    <property type="match status" value="1"/>
</dbReference>
<dbReference type="InterPro" id="IPR011527">
    <property type="entry name" value="ABC1_TM_dom"/>
</dbReference>
<keyword evidence="11 15" id="KW-0472">Membrane</keyword>
<keyword evidence="7" id="KW-0547">Nucleotide-binding</keyword>
<feature type="transmembrane region" description="Helical" evidence="15">
    <location>
        <begin position="906"/>
        <end position="926"/>
    </location>
</feature>
<gene>
    <name evidence="18" type="ORF">R5R35_011979</name>
</gene>
<evidence type="ECO:0000256" key="2">
    <source>
        <dbReference type="ARBA" id="ARBA00007577"/>
    </source>
</evidence>
<feature type="domain" description="ABC transmembrane type-1" evidence="17">
    <location>
        <begin position="760"/>
        <end position="1047"/>
    </location>
</feature>
<dbReference type="EMBL" id="JAZDUA010000065">
    <property type="protein sequence ID" value="KAK7870012.1"/>
    <property type="molecule type" value="Genomic_DNA"/>
</dbReference>
<feature type="transmembrane region" description="Helical" evidence="15">
    <location>
        <begin position="72"/>
        <end position="96"/>
    </location>
</feature>
<dbReference type="PANTHER" id="PTHR43394">
    <property type="entry name" value="ATP-DEPENDENT PERMEASE MDL1, MITOCHONDRIAL"/>
    <property type="match status" value="1"/>
</dbReference>
<keyword evidence="9" id="KW-1278">Translocase</keyword>
<comment type="caution">
    <text evidence="18">The sequence shown here is derived from an EMBL/GenBank/DDBJ whole genome shotgun (WGS) entry which is preliminary data.</text>
</comment>
<evidence type="ECO:0000259" key="16">
    <source>
        <dbReference type="PROSITE" id="PS50893"/>
    </source>
</evidence>
<evidence type="ECO:0000256" key="13">
    <source>
        <dbReference type="ARBA" id="ARBA00034018"/>
    </source>
</evidence>
<keyword evidence="6" id="KW-0677">Repeat</keyword>
<evidence type="ECO:0000313" key="19">
    <source>
        <dbReference type="Proteomes" id="UP001378592"/>
    </source>
</evidence>
<dbReference type="GO" id="GO:0015421">
    <property type="term" value="F:ABC-type oligopeptide transporter activity"/>
    <property type="evidence" value="ECO:0007669"/>
    <property type="project" value="TreeGrafter"/>
</dbReference>
<dbReference type="Gene3D" id="3.40.50.300">
    <property type="entry name" value="P-loop containing nucleotide triphosphate hydrolases"/>
    <property type="match status" value="2"/>
</dbReference>
<dbReference type="GO" id="GO:0005743">
    <property type="term" value="C:mitochondrial inner membrane"/>
    <property type="evidence" value="ECO:0007669"/>
    <property type="project" value="TreeGrafter"/>
</dbReference>
<feature type="domain" description="ABC transmembrane type-1" evidence="17">
    <location>
        <begin position="76"/>
        <end position="393"/>
    </location>
</feature>
<dbReference type="GO" id="GO:0008559">
    <property type="term" value="F:ABC-type xenobiotic transporter activity"/>
    <property type="evidence" value="ECO:0007669"/>
    <property type="project" value="UniProtKB-EC"/>
</dbReference>
<evidence type="ECO:0000256" key="7">
    <source>
        <dbReference type="ARBA" id="ARBA00022741"/>
    </source>
</evidence>
<dbReference type="SUPFAM" id="SSF52540">
    <property type="entry name" value="P-loop containing nucleoside triphosphate hydrolases"/>
    <property type="match status" value="2"/>
</dbReference>
<keyword evidence="4" id="KW-0813">Transport</keyword>
<evidence type="ECO:0000256" key="4">
    <source>
        <dbReference type="ARBA" id="ARBA00022448"/>
    </source>
</evidence>
<evidence type="ECO:0000256" key="8">
    <source>
        <dbReference type="ARBA" id="ARBA00022840"/>
    </source>
</evidence>
<comment type="catalytic activity">
    <reaction evidence="13">
        <text>ATP + H2O + xenobioticSide 1 = ADP + phosphate + xenobioticSide 2.</text>
        <dbReference type="EC" id="7.6.2.2"/>
    </reaction>
</comment>
<dbReference type="GO" id="GO:0017085">
    <property type="term" value="P:response to insecticide"/>
    <property type="evidence" value="ECO:0007669"/>
    <property type="project" value="UniProtKB-ARBA"/>
</dbReference>
<organism evidence="18 19">
    <name type="scientific">Gryllus longicercus</name>
    <dbReference type="NCBI Taxonomy" id="2509291"/>
    <lineage>
        <taxon>Eukaryota</taxon>
        <taxon>Metazoa</taxon>
        <taxon>Ecdysozoa</taxon>
        <taxon>Arthropoda</taxon>
        <taxon>Hexapoda</taxon>
        <taxon>Insecta</taxon>
        <taxon>Pterygota</taxon>
        <taxon>Neoptera</taxon>
        <taxon>Polyneoptera</taxon>
        <taxon>Orthoptera</taxon>
        <taxon>Ensifera</taxon>
        <taxon>Gryllidea</taxon>
        <taxon>Grylloidea</taxon>
        <taxon>Gryllidae</taxon>
        <taxon>Gryllinae</taxon>
        <taxon>Gryllus</taxon>
    </lineage>
</organism>
<feature type="domain" description="ABC transporter" evidence="16">
    <location>
        <begin position="430"/>
        <end position="666"/>
    </location>
</feature>
<dbReference type="InterPro" id="IPR039421">
    <property type="entry name" value="Type_1_exporter"/>
</dbReference>
<evidence type="ECO:0000256" key="6">
    <source>
        <dbReference type="ARBA" id="ARBA00022737"/>
    </source>
</evidence>
<dbReference type="EC" id="7.6.2.2" evidence="3"/>
<feature type="transmembrane region" description="Helical" evidence="15">
    <location>
        <begin position="986"/>
        <end position="1006"/>
    </location>
</feature>
<keyword evidence="19" id="KW-1185">Reference proteome</keyword>
<dbReference type="FunFam" id="1.20.1560.10:FF:000009">
    <property type="entry name" value="ABC transporter B family member 1"/>
    <property type="match status" value="1"/>
</dbReference>
<dbReference type="FunFam" id="3.40.50.300:FF:000479">
    <property type="entry name" value="Multidrug resistance protein 1A"/>
    <property type="match status" value="1"/>
</dbReference>
<comment type="similarity">
    <text evidence="2">Belongs to the ABC transporter superfamily. ABCB family. Multidrug resistance exporter (TC 3.A.1.201) subfamily.</text>
</comment>
<evidence type="ECO:0000259" key="17">
    <source>
        <dbReference type="PROSITE" id="PS50929"/>
    </source>
</evidence>
<dbReference type="PROSITE" id="PS50893">
    <property type="entry name" value="ABC_TRANSPORTER_2"/>
    <property type="match status" value="2"/>
</dbReference>
<dbReference type="PROSITE" id="PS50929">
    <property type="entry name" value="ABC_TM1F"/>
    <property type="match status" value="2"/>
</dbReference>
<dbReference type="CDD" id="cd03249">
    <property type="entry name" value="ABC_MTABC3_MDL1_MDL2"/>
    <property type="match status" value="2"/>
</dbReference>
<evidence type="ECO:0000256" key="3">
    <source>
        <dbReference type="ARBA" id="ARBA00012191"/>
    </source>
</evidence>
<feature type="transmembrane region" description="Helical" evidence="15">
    <location>
        <begin position="756"/>
        <end position="781"/>
    </location>
</feature>
<dbReference type="InterPro" id="IPR003439">
    <property type="entry name" value="ABC_transporter-like_ATP-bd"/>
</dbReference>
<dbReference type="InterPro" id="IPR036640">
    <property type="entry name" value="ABC1_TM_sf"/>
</dbReference>
<feature type="transmembrane region" description="Helical" evidence="15">
    <location>
        <begin position="325"/>
        <end position="348"/>
    </location>
</feature>
<feature type="transmembrane region" description="Helical" evidence="15">
    <location>
        <begin position="880"/>
        <end position="900"/>
    </location>
</feature>
<feature type="compositionally biased region" description="Acidic residues" evidence="14">
    <location>
        <begin position="680"/>
        <end position="690"/>
    </location>
</feature>
<dbReference type="FunFam" id="1.20.1560.10:FF:000018">
    <property type="entry name" value="ATP-binding cassette subfamily B member 11"/>
    <property type="match status" value="1"/>
</dbReference>
<evidence type="ECO:0000256" key="10">
    <source>
        <dbReference type="ARBA" id="ARBA00022989"/>
    </source>
</evidence>
<dbReference type="GO" id="GO:0016887">
    <property type="term" value="F:ATP hydrolysis activity"/>
    <property type="evidence" value="ECO:0007669"/>
    <property type="project" value="InterPro"/>
</dbReference>
<comment type="subcellular location">
    <subcellularLocation>
        <location evidence="1">Membrane</location>
        <topology evidence="1">Multi-pass membrane protein</topology>
    </subcellularLocation>
</comment>
<protein>
    <recommendedName>
        <fullName evidence="3">ABC-type xenobiotic transporter</fullName>
        <ecNumber evidence="3">7.6.2.2</ecNumber>
    </recommendedName>
</protein>
<dbReference type="Gene3D" id="1.20.1560.10">
    <property type="entry name" value="ABC transporter type 1, transmembrane domain"/>
    <property type="match status" value="3"/>
</dbReference>
<proteinExistence type="inferred from homology"/>
<dbReference type="GO" id="GO:0005524">
    <property type="term" value="F:ATP binding"/>
    <property type="evidence" value="ECO:0007669"/>
    <property type="project" value="UniProtKB-KW"/>
</dbReference>
<feature type="region of interest" description="Disordered" evidence="14">
    <location>
        <begin position="668"/>
        <end position="738"/>
    </location>
</feature>
<evidence type="ECO:0000256" key="9">
    <source>
        <dbReference type="ARBA" id="ARBA00022967"/>
    </source>
</evidence>
<feature type="transmembrane region" description="Helical" evidence="15">
    <location>
        <begin position="801"/>
        <end position="827"/>
    </location>
</feature>
<sequence length="1327" mass="143001">MHGDGPLAKEGAAKDGAAKDDALHAEFVHPGRRRYSVFSKKKKDKSKKEKEPFLAPPISYHQLFRYATGTELAVTALGLLAALASAIIMPAFIVLYGEFSTLLVEREANATLSSTLLLDWFGGGRPPSDDSEAALQEARIGDAAAFGLGAAAFTLAQLLLDVVAVTLLNVAALRQIARVRVRFLRAVLRQDMAWFDTSGAAGFASRLTDDLDKLQEGIGEKLAIFTYQMVSFCTSVIIAAVYGWKLTLVVFSCAPVIIIATALVAKVQSSLAAQELRSYGAAGAVVEEVLSAVRTVIAFGGQKCEVDRYSEKLHPSKKMGIRRGLFSGLGAAIMWFITYCSYALAFWYGVELILESRENGTMEYTPGILIIILFGMLGGALNMGMALPLMEAFNVARGAAATVFDVIERTPAIDALSDKGERPSELSGDIELRGVSFRYPARPEVQILQGLDLQIQRGETVALVGASGCGKSTVLQLLQRLYDPEAGSVLLDGRDVKTLNLGWLRRHIGVVGQEPVLFATSIAENIRYGREDASKSDIEAAAKEAGAHEFISRLPQGYETVLGDRGTQLSGGQKQRIAIARALVRDPRILLLDEATSALDLASEARVQAALERASQGRTTLVVAHRLSTVAGADRIVCLAEGKVVEQGTHAELMASRGHYYALVTANSEKDGDEASQAADDSEEEEDLDLADDKSSPLSRQQSITSARSARSNRSIRASMRGHLKESTPSQDIAEEEDTSYPAPVSRILKLNKKEWGYILIGCIASALVGSSFPMFAVLFGEVFNVLSLPDADDIRSKTNVFNILFLGIGVIAGLGSFLQSYMFGIAGVRLTTRLRIDVFRSMLEQEMAWYDDEKNRVGALCARLSGDAASVQGATGSRLGSILQAVSTLFVGAIIALVYSWKMALVALASVPVVFGSVFVESRVIHTQGLDEKLAVESATKIAVETIANIRTVASLGGEEAFLHRYELALFVSGKAARKKLRLRGIVWALGQTAPLFGYALAFYYGGYLVAVEGLPYKSIIMVGEALIFGSWMLGQSMAFAPNFGTAKLSAGRLFSLLDRKPLIHTSPSAQPVSKTEGAAGISYDKVHFFYPTRPGVPVLRGLNLEMKPGTTVALVGPSGCGKSTVIQLLQRLYDPVSGTVSLDERDTNSLPLDGLRAQLGIVSQEPVLFDRTIAENIAYGDNSRVVPMEEIIAAAKKSNIHSFVSALPLGYDTRLGGKGTQLSGGQKQRIAIARALVRNPRVLLLDEATSALDNQSEKVVQEALDQAREGRTCITIAHRLATVQQADVICVLERGVVAEMGNHQQLLSRRGLYYQMHQKSLASTT</sequence>
<dbReference type="InterPro" id="IPR003593">
    <property type="entry name" value="AAA+_ATPase"/>
</dbReference>
<feature type="compositionally biased region" description="Low complexity" evidence="14">
    <location>
        <begin position="706"/>
        <end position="721"/>
    </location>
</feature>
<evidence type="ECO:0000256" key="5">
    <source>
        <dbReference type="ARBA" id="ARBA00022692"/>
    </source>
</evidence>
<feature type="transmembrane region" description="Helical" evidence="15">
    <location>
        <begin position="368"/>
        <end position="387"/>
    </location>
</feature>
<dbReference type="GO" id="GO:0090374">
    <property type="term" value="P:oligopeptide export from mitochondrion"/>
    <property type="evidence" value="ECO:0007669"/>
    <property type="project" value="TreeGrafter"/>
</dbReference>
<dbReference type="Pfam" id="PF00005">
    <property type="entry name" value="ABC_tran"/>
    <property type="match status" value="2"/>
</dbReference>
<feature type="transmembrane region" description="Helical" evidence="15">
    <location>
        <begin position="248"/>
        <end position="267"/>
    </location>
</feature>
<dbReference type="InterPro" id="IPR027417">
    <property type="entry name" value="P-loop_NTPase"/>
</dbReference>
<evidence type="ECO:0000256" key="15">
    <source>
        <dbReference type="SAM" id="Phobius"/>
    </source>
</evidence>
<dbReference type="FunFam" id="3.40.50.300:FF:000205">
    <property type="entry name" value="ABC transporter B family member 4"/>
    <property type="match status" value="1"/>
</dbReference>
<feature type="transmembrane region" description="Helical" evidence="15">
    <location>
        <begin position="145"/>
        <end position="173"/>
    </location>
</feature>
<evidence type="ECO:0000256" key="12">
    <source>
        <dbReference type="ARBA" id="ARBA00023180"/>
    </source>
</evidence>
<evidence type="ECO:0000256" key="11">
    <source>
        <dbReference type="ARBA" id="ARBA00023136"/>
    </source>
</evidence>
<dbReference type="InterPro" id="IPR017871">
    <property type="entry name" value="ABC_transporter-like_CS"/>
</dbReference>
<keyword evidence="10 15" id="KW-1133">Transmembrane helix</keyword>
<dbReference type="PANTHER" id="PTHR43394:SF27">
    <property type="entry name" value="ATP-DEPENDENT TRANSLOCASE ABCB1-LIKE"/>
    <property type="match status" value="1"/>
</dbReference>
<feature type="transmembrane region" description="Helical" evidence="15">
    <location>
        <begin position="222"/>
        <end position="242"/>
    </location>
</feature>
<name>A0AAN9ZBX0_9ORTH</name>
<keyword evidence="5 15" id="KW-0812">Transmembrane</keyword>
<dbReference type="SUPFAM" id="SSF90123">
    <property type="entry name" value="ABC transporter transmembrane region"/>
    <property type="match status" value="2"/>
</dbReference>
<dbReference type="PROSITE" id="PS00211">
    <property type="entry name" value="ABC_TRANSPORTER_1"/>
    <property type="match status" value="2"/>
</dbReference>
<feature type="domain" description="ABC transporter" evidence="16">
    <location>
        <begin position="1083"/>
        <end position="1321"/>
    </location>
</feature>
<keyword evidence="12" id="KW-0325">Glycoprotein</keyword>
<dbReference type="SMART" id="SM00382">
    <property type="entry name" value="AAA"/>
    <property type="match status" value="2"/>
</dbReference>
<dbReference type="GO" id="GO:0097254">
    <property type="term" value="P:renal tubular secretion"/>
    <property type="evidence" value="ECO:0007669"/>
    <property type="project" value="UniProtKB-ARBA"/>
</dbReference>
<reference evidence="18 19" key="1">
    <citation type="submission" date="2024-03" db="EMBL/GenBank/DDBJ databases">
        <title>The genome assembly and annotation of the cricket Gryllus longicercus Weissman &amp; Gray.</title>
        <authorList>
            <person name="Szrajer S."/>
            <person name="Gray D."/>
            <person name="Ylla G."/>
        </authorList>
    </citation>
    <scope>NUCLEOTIDE SEQUENCE [LARGE SCALE GENOMIC DNA]</scope>
    <source>
        <strain evidence="18">DAG 2021-001</strain>
        <tissue evidence="18">Whole body minus gut</tissue>
    </source>
</reference>
<evidence type="ECO:0000256" key="1">
    <source>
        <dbReference type="ARBA" id="ARBA00004141"/>
    </source>
</evidence>